<feature type="domain" description="HTH lysR-type" evidence="5">
    <location>
        <begin position="9"/>
        <end position="66"/>
    </location>
</feature>
<evidence type="ECO:0000313" key="6">
    <source>
        <dbReference type="EMBL" id="TDR12489.1"/>
    </source>
</evidence>
<protein>
    <submittedName>
        <fullName evidence="6">LysR family glycine cleavage system transcriptional activator</fullName>
    </submittedName>
</protein>
<keyword evidence="7" id="KW-1185">Reference proteome</keyword>
<evidence type="ECO:0000256" key="3">
    <source>
        <dbReference type="ARBA" id="ARBA00023125"/>
    </source>
</evidence>
<evidence type="ECO:0000313" key="7">
    <source>
        <dbReference type="Proteomes" id="UP000295729"/>
    </source>
</evidence>
<sequence length="307" mass="34770">MKCSTKPLPPLNSLKAFLVVMRQGSFRAAADVLLVSPQAVSQQIKLLEDILKITLFERRSRTIVPTKQADELYMFVNAGFEEISEGVRRVSNTDLRERISLNVSPYFASNYLINNLDKLRSVMPDADLRITSMIDLPDFATDNVDVSIQWGFGKWKGLDTSLLVRDPKVICCTPELAKRIQTPNDLKQVTLLYPLLAHSFWLDILNFLGIDVPNFQGDIEFQDASSMRRATLSGLGVGLISRDDAIKDIERGRLVAPLGVDLLNKMPLDQIPGFYLVLPKSHMRVKIIAEFCQWMTHQNWLSLYDQT</sequence>
<dbReference type="Proteomes" id="UP000295729">
    <property type="component" value="Unassembled WGS sequence"/>
</dbReference>
<dbReference type="SUPFAM" id="SSF46785">
    <property type="entry name" value="Winged helix' DNA-binding domain"/>
    <property type="match status" value="1"/>
</dbReference>
<evidence type="ECO:0000256" key="4">
    <source>
        <dbReference type="ARBA" id="ARBA00023163"/>
    </source>
</evidence>
<dbReference type="EMBL" id="SNZA01000004">
    <property type="protein sequence ID" value="TDR12489.1"/>
    <property type="molecule type" value="Genomic_DNA"/>
</dbReference>
<evidence type="ECO:0000256" key="1">
    <source>
        <dbReference type="ARBA" id="ARBA00009437"/>
    </source>
</evidence>
<dbReference type="Gene3D" id="1.10.10.10">
    <property type="entry name" value="Winged helix-like DNA-binding domain superfamily/Winged helix DNA-binding domain"/>
    <property type="match status" value="1"/>
</dbReference>
<dbReference type="InterPro" id="IPR036390">
    <property type="entry name" value="WH_DNA-bd_sf"/>
</dbReference>
<dbReference type="GO" id="GO:0006351">
    <property type="term" value="P:DNA-templated transcription"/>
    <property type="evidence" value="ECO:0007669"/>
    <property type="project" value="TreeGrafter"/>
</dbReference>
<dbReference type="PANTHER" id="PTHR30537">
    <property type="entry name" value="HTH-TYPE TRANSCRIPTIONAL REGULATOR"/>
    <property type="match status" value="1"/>
</dbReference>
<comment type="caution">
    <text evidence="6">The sequence shown here is derived from an EMBL/GenBank/DDBJ whole genome shotgun (WGS) entry which is preliminary data.</text>
</comment>
<dbReference type="RefSeq" id="WP_133563236.1">
    <property type="nucleotide sequence ID" value="NZ_SNZA01000004.1"/>
</dbReference>
<dbReference type="InterPro" id="IPR036388">
    <property type="entry name" value="WH-like_DNA-bd_sf"/>
</dbReference>
<dbReference type="Gene3D" id="3.40.190.10">
    <property type="entry name" value="Periplasmic binding protein-like II"/>
    <property type="match status" value="2"/>
</dbReference>
<keyword evidence="4" id="KW-0804">Transcription</keyword>
<organism evidence="6 7">
    <name type="scientific">Marinomonas communis</name>
    <dbReference type="NCBI Taxonomy" id="28254"/>
    <lineage>
        <taxon>Bacteria</taxon>
        <taxon>Pseudomonadati</taxon>
        <taxon>Pseudomonadota</taxon>
        <taxon>Gammaproteobacteria</taxon>
        <taxon>Oceanospirillales</taxon>
        <taxon>Oceanospirillaceae</taxon>
        <taxon>Marinomonas</taxon>
    </lineage>
</organism>
<name>A0A4R6X3Z1_9GAMM</name>
<keyword evidence="3" id="KW-0238">DNA-binding</keyword>
<dbReference type="Pfam" id="PF03466">
    <property type="entry name" value="LysR_substrate"/>
    <property type="match status" value="1"/>
</dbReference>
<proteinExistence type="inferred from homology"/>
<dbReference type="Pfam" id="PF00126">
    <property type="entry name" value="HTH_1"/>
    <property type="match status" value="1"/>
</dbReference>
<gene>
    <name evidence="6" type="ORF">C8D85_2524</name>
</gene>
<dbReference type="InterPro" id="IPR058163">
    <property type="entry name" value="LysR-type_TF_proteobact-type"/>
</dbReference>
<dbReference type="InterPro" id="IPR000847">
    <property type="entry name" value="LysR_HTH_N"/>
</dbReference>
<dbReference type="SUPFAM" id="SSF53850">
    <property type="entry name" value="Periplasmic binding protein-like II"/>
    <property type="match status" value="1"/>
</dbReference>
<comment type="similarity">
    <text evidence="1">Belongs to the LysR transcriptional regulatory family.</text>
</comment>
<reference evidence="6 7" key="1">
    <citation type="submission" date="2019-03" db="EMBL/GenBank/DDBJ databases">
        <title>Genomic Encyclopedia of Type Strains, Phase IV (KMG-IV): sequencing the most valuable type-strain genomes for metagenomic binning, comparative biology and taxonomic classification.</title>
        <authorList>
            <person name="Goeker M."/>
        </authorList>
    </citation>
    <scope>NUCLEOTIDE SEQUENCE [LARGE SCALE GENOMIC DNA]</scope>
    <source>
        <strain evidence="6 7">DSM 5604</strain>
    </source>
</reference>
<dbReference type="PANTHER" id="PTHR30537:SF26">
    <property type="entry name" value="GLYCINE CLEAVAGE SYSTEM TRANSCRIPTIONAL ACTIVATOR"/>
    <property type="match status" value="1"/>
</dbReference>
<evidence type="ECO:0000259" key="5">
    <source>
        <dbReference type="PROSITE" id="PS50931"/>
    </source>
</evidence>
<dbReference type="PROSITE" id="PS50931">
    <property type="entry name" value="HTH_LYSR"/>
    <property type="match status" value="1"/>
</dbReference>
<dbReference type="InterPro" id="IPR005119">
    <property type="entry name" value="LysR_subst-bd"/>
</dbReference>
<dbReference type="AlphaFoldDB" id="A0A4R6X3Z1"/>
<dbReference type="GO" id="GO:0043565">
    <property type="term" value="F:sequence-specific DNA binding"/>
    <property type="evidence" value="ECO:0007669"/>
    <property type="project" value="TreeGrafter"/>
</dbReference>
<keyword evidence="2" id="KW-0805">Transcription regulation</keyword>
<dbReference type="OrthoDB" id="6787458at2"/>
<evidence type="ECO:0000256" key="2">
    <source>
        <dbReference type="ARBA" id="ARBA00023015"/>
    </source>
</evidence>
<dbReference type="GO" id="GO:0003700">
    <property type="term" value="F:DNA-binding transcription factor activity"/>
    <property type="evidence" value="ECO:0007669"/>
    <property type="project" value="InterPro"/>
</dbReference>
<accession>A0A4R6X3Z1</accession>